<dbReference type="PANTHER" id="PTHR43133:SF63">
    <property type="entry name" value="RNA POLYMERASE SIGMA FACTOR FECI-RELATED"/>
    <property type="match status" value="1"/>
</dbReference>
<gene>
    <name evidence="7" type="ORF">C7389_10373</name>
</gene>
<comment type="similarity">
    <text evidence="1">Belongs to the sigma-70 factor family. ECF subfamily.</text>
</comment>
<dbReference type="Pfam" id="PF04542">
    <property type="entry name" value="Sigma70_r2"/>
    <property type="match status" value="1"/>
</dbReference>
<dbReference type="SUPFAM" id="SSF88659">
    <property type="entry name" value="Sigma3 and sigma4 domains of RNA polymerase sigma factors"/>
    <property type="match status" value="1"/>
</dbReference>
<evidence type="ECO:0000256" key="4">
    <source>
        <dbReference type="ARBA" id="ARBA00023163"/>
    </source>
</evidence>
<evidence type="ECO:0000256" key="1">
    <source>
        <dbReference type="ARBA" id="ARBA00010641"/>
    </source>
</evidence>
<feature type="domain" description="RNA polymerase sigma-70 region 2" evidence="5">
    <location>
        <begin position="18"/>
        <end position="78"/>
    </location>
</feature>
<evidence type="ECO:0000313" key="7">
    <source>
        <dbReference type="EMBL" id="TDN55741.1"/>
    </source>
</evidence>
<dbReference type="EMBL" id="SNVV01000003">
    <property type="protein sequence ID" value="TDN55741.1"/>
    <property type="molecule type" value="Genomic_DNA"/>
</dbReference>
<evidence type="ECO:0000259" key="5">
    <source>
        <dbReference type="Pfam" id="PF04542"/>
    </source>
</evidence>
<dbReference type="Proteomes" id="UP000295129">
    <property type="component" value="Unassembled WGS sequence"/>
</dbReference>
<dbReference type="InterPro" id="IPR014284">
    <property type="entry name" value="RNA_pol_sigma-70_dom"/>
</dbReference>
<dbReference type="SUPFAM" id="SSF88946">
    <property type="entry name" value="Sigma2 domain of RNA polymerase sigma factors"/>
    <property type="match status" value="1"/>
</dbReference>
<keyword evidence="4" id="KW-0804">Transcription</keyword>
<dbReference type="GO" id="GO:0016987">
    <property type="term" value="F:sigma factor activity"/>
    <property type="evidence" value="ECO:0007669"/>
    <property type="project" value="UniProtKB-KW"/>
</dbReference>
<dbReference type="Gene3D" id="1.10.1740.10">
    <property type="match status" value="1"/>
</dbReference>
<dbReference type="NCBIfam" id="TIGR02937">
    <property type="entry name" value="sigma70-ECF"/>
    <property type="match status" value="1"/>
</dbReference>
<reference evidence="7 8" key="1">
    <citation type="submission" date="2019-03" db="EMBL/GenBank/DDBJ databases">
        <title>Genomic Encyclopedia of Type Strains, Phase IV (KMG-IV): sequencing the most valuable type-strain genomes for metagenomic binning, comparative biology and taxonomic classification.</title>
        <authorList>
            <person name="Goeker M."/>
        </authorList>
    </citation>
    <scope>NUCLEOTIDE SEQUENCE [LARGE SCALE GENOMIC DNA]</scope>
    <source>
        <strain evidence="7 8">DSM 12121</strain>
    </source>
</reference>
<keyword evidence="3" id="KW-0731">Sigma factor</keyword>
<dbReference type="Pfam" id="PF08281">
    <property type="entry name" value="Sigma70_r4_2"/>
    <property type="match status" value="1"/>
</dbReference>
<dbReference type="GO" id="GO:0003677">
    <property type="term" value="F:DNA binding"/>
    <property type="evidence" value="ECO:0007669"/>
    <property type="project" value="InterPro"/>
</dbReference>
<evidence type="ECO:0000256" key="2">
    <source>
        <dbReference type="ARBA" id="ARBA00023015"/>
    </source>
</evidence>
<dbReference type="AlphaFoldDB" id="A0A4R6EC80"/>
<evidence type="ECO:0000313" key="8">
    <source>
        <dbReference type="Proteomes" id="UP000295129"/>
    </source>
</evidence>
<dbReference type="Gene3D" id="1.10.10.10">
    <property type="entry name" value="Winged helix-like DNA-binding domain superfamily/Winged helix DNA-binding domain"/>
    <property type="match status" value="1"/>
</dbReference>
<dbReference type="InterPro" id="IPR013324">
    <property type="entry name" value="RNA_pol_sigma_r3/r4-like"/>
</dbReference>
<sequence length="177" mass="20129">MPETAMLVLRDLLLLRYGDLKRRLTRRLGCSELAGDALQDTWLRLESREPVENLRDPGAYLMRTAINAAYDQQRNQTRLVSASEIEAVLEDEPDSAPGPVETVAARAELQALIAAMERLPERRRQILVMVRWEHLPQREVAERLGVSLRTVEQELKKAHDYCASRLGRSSARQAEGE</sequence>
<keyword evidence="2" id="KW-0805">Transcription regulation</keyword>
<feature type="domain" description="RNA polymerase sigma factor 70 region 4 type 2" evidence="6">
    <location>
        <begin position="110"/>
        <end position="158"/>
    </location>
</feature>
<dbReference type="InterPro" id="IPR039425">
    <property type="entry name" value="RNA_pol_sigma-70-like"/>
</dbReference>
<protein>
    <submittedName>
        <fullName evidence="7">RNA polymerase sigma-70 factor (ECF subfamily)</fullName>
    </submittedName>
</protein>
<dbReference type="OrthoDB" id="8589148at2"/>
<dbReference type="InterPro" id="IPR013325">
    <property type="entry name" value="RNA_pol_sigma_r2"/>
</dbReference>
<dbReference type="RefSeq" id="WP_133588919.1">
    <property type="nucleotide sequence ID" value="NZ_SNVV01000003.1"/>
</dbReference>
<dbReference type="PANTHER" id="PTHR43133">
    <property type="entry name" value="RNA POLYMERASE ECF-TYPE SIGMA FACTO"/>
    <property type="match status" value="1"/>
</dbReference>
<name>A0A4R6EC80_9RHOO</name>
<evidence type="ECO:0000256" key="3">
    <source>
        <dbReference type="ARBA" id="ARBA00023082"/>
    </source>
</evidence>
<dbReference type="InterPro" id="IPR007627">
    <property type="entry name" value="RNA_pol_sigma70_r2"/>
</dbReference>
<dbReference type="InterPro" id="IPR036388">
    <property type="entry name" value="WH-like_DNA-bd_sf"/>
</dbReference>
<dbReference type="InterPro" id="IPR013249">
    <property type="entry name" value="RNA_pol_sigma70_r4_t2"/>
</dbReference>
<dbReference type="GO" id="GO:0006352">
    <property type="term" value="P:DNA-templated transcription initiation"/>
    <property type="evidence" value="ECO:0007669"/>
    <property type="project" value="InterPro"/>
</dbReference>
<proteinExistence type="inferred from homology"/>
<evidence type="ECO:0000259" key="6">
    <source>
        <dbReference type="Pfam" id="PF08281"/>
    </source>
</evidence>
<accession>A0A4R6EC80</accession>
<organism evidence="7 8">
    <name type="scientific">Azoarcus indigens</name>
    <dbReference type="NCBI Taxonomy" id="29545"/>
    <lineage>
        <taxon>Bacteria</taxon>
        <taxon>Pseudomonadati</taxon>
        <taxon>Pseudomonadota</taxon>
        <taxon>Betaproteobacteria</taxon>
        <taxon>Rhodocyclales</taxon>
        <taxon>Zoogloeaceae</taxon>
        <taxon>Azoarcus</taxon>
    </lineage>
</organism>
<keyword evidence="8" id="KW-1185">Reference proteome</keyword>
<comment type="caution">
    <text evidence="7">The sequence shown here is derived from an EMBL/GenBank/DDBJ whole genome shotgun (WGS) entry which is preliminary data.</text>
</comment>